<evidence type="ECO:0000256" key="4">
    <source>
        <dbReference type="SAM" id="MobiDB-lite"/>
    </source>
</evidence>
<feature type="compositionally biased region" description="Low complexity" evidence="4">
    <location>
        <begin position="421"/>
        <end position="441"/>
    </location>
</feature>
<dbReference type="PANTHER" id="PTHR24216:SF65">
    <property type="entry name" value="PAXILLIN-LIKE PROTEIN 1"/>
    <property type="match status" value="1"/>
</dbReference>
<dbReference type="GO" id="GO:0030695">
    <property type="term" value="F:GTPase regulator activity"/>
    <property type="evidence" value="ECO:0007669"/>
    <property type="project" value="UniProtKB-ARBA"/>
</dbReference>
<feature type="compositionally biased region" description="Polar residues" evidence="4">
    <location>
        <begin position="408"/>
        <end position="420"/>
    </location>
</feature>
<keyword evidence="1 3" id="KW-0479">Metal-binding</keyword>
<reference evidence="6" key="1">
    <citation type="journal article" date="2021" name="IMA Fungus">
        <title>Genomic characterization of three marine fungi, including Emericellopsis atlantica sp. nov. with signatures of a generalist lifestyle and marine biomass degradation.</title>
        <authorList>
            <person name="Hagestad O.C."/>
            <person name="Hou L."/>
            <person name="Andersen J.H."/>
            <person name="Hansen E.H."/>
            <person name="Altermark B."/>
            <person name="Li C."/>
            <person name="Kuhnert E."/>
            <person name="Cox R.J."/>
            <person name="Crous P.W."/>
            <person name="Spatafora J.W."/>
            <person name="Lail K."/>
            <person name="Amirebrahimi M."/>
            <person name="Lipzen A."/>
            <person name="Pangilinan J."/>
            <person name="Andreopoulos W."/>
            <person name="Hayes R.D."/>
            <person name="Ng V."/>
            <person name="Grigoriev I.V."/>
            <person name="Jackson S.A."/>
            <person name="Sutton T.D.S."/>
            <person name="Dobson A.D.W."/>
            <person name="Rama T."/>
        </authorList>
    </citation>
    <scope>NUCLEOTIDE SEQUENCE</scope>
    <source>
        <strain evidence="6">TRa018bII</strain>
    </source>
</reference>
<gene>
    <name evidence="6" type="ORF">BJ875DRAFT_17987</name>
</gene>
<feature type="compositionally biased region" description="Polar residues" evidence="4">
    <location>
        <begin position="499"/>
        <end position="508"/>
    </location>
</feature>
<feature type="compositionally biased region" description="Polar residues" evidence="4">
    <location>
        <begin position="244"/>
        <end position="257"/>
    </location>
</feature>
<dbReference type="GO" id="GO:0046872">
    <property type="term" value="F:metal ion binding"/>
    <property type="evidence" value="ECO:0007669"/>
    <property type="project" value="UniProtKB-KW"/>
</dbReference>
<feature type="compositionally biased region" description="Basic and acidic residues" evidence="4">
    <location>
        <begin position="193"/>
        <end position="218"/>
    </location>
</feature>
<dbReference type="InterPro" id="IPR001781">
    <property type="entry name" value="Znf_LIM"/>
</dbReference>
<feature type="domain" description="LIM zinc-binding" evidence="5">
    <location>
        <begin position="586"/>
        <end position="644"/>
    </location>
</feature>
<evidence type="ECO:0000313" key="6">
    <source>
        <dbReference type="EMBL" id="KAG9234332.1"/>
    </source>
</evidence>
<feature type="region of interest" description="Disordered" evidence="4">
    <location>
        <begin position="181"/>
        <end position="220"/>
    </location>
</feature>
<dbReference type="SMART" id="SM00132">
    <property type="entry name" value="LIM"/>
    <property type="match status" value="2"/>
</dbReference>
<keyword evidence="2 3" id="KW-0862">Zinc</keyword>
<proteinExistence type="predicted"/>
<name>A0A9P7YJH5_9HELO</name>
<accession>A0A9P7YJH5</accession>
<dbReference type="PANTHER" id="PTHR24216">
    <property type="entry name" value="PAXILLIN-RELATED"/>
    <property type="match status" value="1"/>
</dbReference>
<feature type="compositionally biased region" description="Low complexity" evidence="4">
    <location>
        <begin position="373"/>
        <end position="396"/>
    </location>
</feature>
<dbReference type="Proteomes" id="UP000824998">
    <property type="component" value="Unassembled WGS sequence"/>
</dbReference>
<feature type="compositionally biased region" description="Basic and acidic residues" evidence="4">
    <location>
        <begin position="310"/>
        <end position="320"/>
    </location>
</feature>
<keyword evidence="7" id="KW-1185">Reference proteome</keyword>
<evidence type="ECO:0000313" key="7">
    <source>
        <dbReference type="Proteomes" id="UP000824998"/>
    </source>
</evidence>
<dbReference type="PROSITE" id="PS00478">
    <property type="entry name" value="LIM_DOMAIN_1"/>
    <property type="match status" value="1"/>
</dbReference>
<dbReference type="CDD" id="cd09397">
    <property type="entry name" value="LIM1_UF1"/>
    <property type="match status" value="1"/>
</dbReference>
<feature type="region of interest" description="Disordered" evidence="4">
    <location>
        <begin position="111"/>
        <end position="155"/>
    </location>
</feature>
<dbReference type="CDD" id="cd08368">
    <property type="entry name" value="LIM"/>
    <property type="match status" value="1"/>
</dbReference>
<evidence type="ECO:0000256" key="2">
    <source>
        <dbReference type="ARBA" id="ARBA00022833"/>
    </source>
</evidence>
<evidence type="ECO:0000259" key="5">
    <source>
        <dbReference type="PROSITE" id="PS50023"/>
    </source>
</evidence>
<evidence type="ECO:0000256" key="1">
    <source>
        <dbReference type="ARBA" id="ARBA00022723"/>
    </source>
</evidence>
<dbReference type="Gene3D" id="2.10.110.10">
    <property type="entry name" value="Cysteine Rich Protein"/>
    <property type="match status" value="2"/>
</dbReference>
<organism evidence="6 7">
    <name type="scientific">Amylocarpus encephaloides</name>
    <dbReference type="NCBI Taxonomy" id="45428"/>
    <lineage>
        <taxon>Eukaryota</taxon>
        <taxon>Fungi</taxon>
        <taxon>Dikarya</taxon>
        <taxon>Ascomycota</taxon>
        <taxon>Pezizomycotina</taxon>
        <taxon>Leotiomycetes</taxon>
        <taxon>Helotiales</taxon>
        <taxon>Helotiales incertae sedis</taxon>
        <taxon>Amylocarpus</taxon>
    </lineage>
</organism>
<feature type="compositionally biased region" description="Basic and acidic residues" evidence="4">
    <location>
        <begin position="275"/>
        <end position="284"/>
    </location>
</feature>
<feature type="domain" description="LIM zinc-binding" evidence="5">
    <location>
        <begin position="522"/>
        <end position="585"/>
    </location>
</feature>
<dbReference type="PROSITE" id="PS50023">
    <property type="entry name" value="LIM_DOMAIN_2"/>
    <property type="match status" value="2"/>
</dbReference>
<dbReference type="AlphaFoldDB" id="A0A9P7YJH5"/>
<dbReference type="FunFam" id="2.10.110.10:FF:000105">
    <property type="entry name" value="Similar to LIM domain-containing protein"/>
    <property type="match status" value="1"/>
</dbReference>
<feature type="region of interest" description="Disordered" evidence="4">
    <location>
        <begin position="232"/>
        <end position="526"/>
    </location>
</feature>
<protein>
    <recommendedName>
        <fullName evidence="5">LIM zinc-binding domain-containing protein</fullName>
    </recommendedName>
</protein>
<dbReference type="SUPFAM" id="SSF57716">
    <property type="entry name" value="Glucocorticoid receptor-like (DNA-binding domain)"/>
    <property type="match status" value="1"/>
</dbReference>
<dbReference type="Pfam" id="PF00412">
    <property type="entry name" value="LIM"/>
    <property type="match status" value="2"/>
</dbReference>
<sequence length="666" mass="72635">MATANRQSGFLPTIKCSMCSKDIEIANLGDHVCGAAGEPTPPPDSSARFDQFPHKGSLTTSPEYSKPSRMVPPKVDTLAANRPYFPQDELTPMSASPSIYTSSVDGLNSPFGQPLRSATAPVRPAPSPEFFSSNIDSSFPPFPSPKGLRPQQARRLGEKYAEADPMYAPVSPRMVSSGGLLQRMNTIAPGPFDIDRRKKAQETSKVRGHPRQDTEGSIKDIASASYYEVGSSISLPSTAGPGHSRTSTDSSDGSNSEFLAKAPRKNGYDGFGPPHLEEPSRMENRSQTFPLESPSLEPLRRPSEPRVNPRVRDLASERRKPSMSGPDLSRPLPPRGASLIRPRIDTTTGEVPPLPNLDAEFGVSNPYHTPTESQSSDSSNFSEESAASSRSSPPGSVKADQSRRKPSDTTQIVNLMSDLQSSLSNPSPKKPSPKTSPVKRPGLQPRGLGLPARPSSVGNKEQFARPLLPPPKLKSSMLSPESPMDPAIQNGRLSPIPPNTTQNSSRSNSADRQERRPSSSKGNCKGCGDAIKGKSISSADGRLTGRYHKHCFVCKTCSEPFQTATFYVINDAPYCERHYHKLNGSTCTTCDKGIEGQYLESERKQKFHPGCLACADCKRLLKRDYFEMNGRVFCERDAWRRAQQPKFLGAAGGNKMERRTTRLMRM</sequence>
<feature type="region of interest" description="Disordered" evidence="4">
    <location>
        <begin position="36"/>
        <end position="73"/>
    </location>
</feature>
<comment type="caution">
    <text evidence="6">The sequence shown here is derived from an EMBL/GenBank/DDBJ whole genome shotgun (WGS) entry which is preliminary data.</text>
</comment>
<feature type="compositionally biased region" description="Low complexity" evidence="4">
    <location>
        <begin position="473"/>
        <end position="484"/>
    </location>
</feature>
<dbReference type="OrthoDB" id="1112565at2759"/>
<keyword evidence="3" id="KW-0440">LIM domain</keyword>
<dbReference type="EMBL" id="MU251467">
    <property type="protein sequence ID" value="KAG9234332.1"/>
    <property type="molecule type" value="Genomic_DNA"/>
</dbReference>
<evidence type="ECO:0000256" key="3">
    <source>
        <dbReference type="PROSITE-ProRule" id="PRU00125"/>
    </source>
</evidence>